<keyword evidence="3 9" id="KW-0732">Signal</keyword>
<evidence type="ECO:0000256" key="9">
    <source>
        <dbReference type="SAM" id="SignalP"/>
    </source>
</evidence>
<dbReference type="InterPro" id="IPR034193">
    <property type="entry name" value="PCSK9_ProteinaseK-like"/>
</dbReference>
<organism evidence="12 13">
    <name type="scientific">Conoideocrella luteorostrata</name>
    <dbReference type="NCBI Taxonomy" id="1105319"/>
    <lineage>
        <taxon>Eukaryota</taxon>
        <taxon>Fungi</taxon>
        <taxon>Dikarya</taxon>
        <taxon>Ascomycota</taxon>
        <taxon>Pezizomycotina</taxon>
        <taxon>Sordariomycetes</taxon>
        <taxon>Hypocreomycetidae</taxon>
        <taxon>Hypocreales</taxon>
        <taxon>Clavicipitaceae</taxon>
        <taxon>Conoideocrella</taxon>
    </lineage>
</organism>
<dbReference type="InterPro" id="IPR022398">
    <property type="entry name" value="Peptidase_S8_His-AS"/>
</dbReference>
<dbReference type="CDD" id="cd04077">
    <property type="entry name" value="Peptidases_S8_PCSK9_ProteinaseK_like"/>
    <property type="match status" value="1"/>
</dbReference>
<dbReference type="Gene3D" id="3.30.70.80">
    <property type="entry name" value="Peptidase S8 propeptide/proteinase inhibitor I9"/>
    <property type="match status" value="1"/>
</dbReference>
<evidence type="ECO:0000256" key="4">
    <source>
        <dbReference type="ARBA" id="ARBA00022801"/>
    </source>
</evidence>
<dbReference type="PROSITE" id="PS00137">
    <property type="entry name" value="SUBTILASE_HIS"/>
    <property type="match status" value="1"/>
</dbReference>
<evidence type="ECO:0000256" key="6">
    <source>
        <dbReference type="PROSITE-ProRule" id="PRU01240"/>
    </source>
</evidence>
<dbReference type="GO" id="GO:0005576">
    <property type="term" value="C:extracellular region"/>
    <property type="evidence" value="ECO:0007669"/>
    <property type="project" value="UniProtKB-ARBA"/>
</dbReference>
<reference evidence="12" key="1">
    <citation type="submission" date="2023-06" db="EMBL/GenBank/DDBJ databases">
        <title>Conoideocrella luteorostrata (Hypocreales: Clavicipitaceae), a potential biocontrol fungus for elongate hemlock scale in United States Christmas tree production areas.</title>
        <authorList>
            <person name="Barrett H."/>
            <person name="Lovett B."/>
            <person name="Macias A.M."/>
            <person name="Stajich J.E."/>
            <person name="Kasson M.T."/>
        </authorList>
    </citation>
    <scope>NUCLEOTIDE SEQUENCE</scope>
    <source>
        <strain evidence="12">ARSEF 14590</strain>
    </source>
</reference>
<evidence type="ECO:0000259" key="11">
    <source>
        <dbReference type="Pfam" id="PF05922"/>
    </source>
</evidence>
<dbReference type="InterPro" id="IPR036852">
    <property type="entry name" value="Peptidase_S8/S53_dom_sf"/>
</dbReference>
<keyword evidence="13" id="KW-1185">Reference proteome</keyword>
<dbReference type="Gene3D" id="3.40.50.200">
    <property type="entry name" value="Peptidase S8/S53 domain"/>
    <property type="match status" value="1"/>
</dbReference>
<dbReference type="GO" id="GO:0004252">
    <property type="term" value="F:serine-type endopeptidase activity"/>
    <property type="evidence" value="ECO:0007669"/>
    <property type="project" value="UniProtKB-UniRule"/>
</dbReference>
<name>A0AAJ0CYK5_9HYPO</name>
<evidence type="ECO:0000256" key="5">
    <source>
        <dbReference type="ARBA" id="ARBA00022825"/>
    </source>
</evidence>
<dbReference type="InterPro" id="IPR023828">
    <property type="entry name" value="Peptidase_S8_Ser-AS"/>
</dbReference>
<evidence type="ECO:0000256" key="3">
    <source>
        <dbReference type="ARBA" id="ARBA00022729"/>
    </source>
</evidence>
<dbReference type="PRINTS" id="PR00723">
    <property type="entry name" value="SUBTILISIN"/>
</dbReference>
<comment type="similarity">
    <text evidence="1 6 7">Belongs to the peptidase S8 family.</text>
</comment>
<evidence type="ECO:0000256" key="2">
    <source>
        <dbReference type="ARBA" id="ARBA00022670"/>
    </source>
</evidence>
<feature type="active site" description="Charge relay system" evidence="6">
    <location>
        <position position="225"/>
    </location>
</feature>
<accession>A0AAJ0CYK5</accession>
<feature type="signal peptide" evidence="9">
    <location>
        <begin position="1"/>
        <end position="19"/>
    </location>
</feature>
<dbReference type="InterPro" id="IPR015500">
    <property type="entry name" value="Peptidase_S8_subtilisin-rel"/>
</dbReference>
<keyword evidence="4 6" id="KW-0378">Hydrolase</keyword>
<comment type="caution">
    <text evidence="12">The sequence shown here is derived from an EMBL/GenBank/DDBJ whole genome shotgun (WGS) entry which is preliminary data.</text>
</comment>
<evidence type="ECO:0000259" key="10">
    <source>
        <dbReference type="Pfam" id="PF00082"/>
    </source>
</evidence>
<dbReference type="Pfam" id="PF00082">
    <property type="entry name" value="Peptidase_S8"/>
    <property type="match status" value="1"/>
</dbReference>
<feature type="chain" id="PRO_5042595977" evidence="9">
    <location>
        <begin position="20"/>
        <end position="438"/>
    </location>
</feature>
<dbReference type="GO" id="GO:0006508">
    <property type="term" value="P:proteolysis"/>
    <property type="evidence" value="ECO:0007669"/>
    <property type="project" value="UniProtKB-KW"/>
</dbReference>
<proteinExistence type="inferred from homology"/>
<dbReference type="InterPro" id="IPR000209">
    <property type="entry name" value="Peptidase_S8/S53_dom"/>
</dbReference>
<evidence type="ECO:0000256" key="7">
    <source>
        <dbReference type="RuleBase" id="RU003355"/>
    </source>
</evidence>
<dbReference type="InterPro" id="IPR023827">
    <property type="entry name" value="Peptidase_S8_Asp-AS"/>
</dbReference>
<dbReference type="EMBL" id="JASWJB010000006">
    <property type="protein sequence ID" value="KAK2616412.1"/>
    <property type="molecule type" value="Genomic_DNA"/>
</dbReference>
<keyword evidence="5 6" id="KW-0720">Serine protease</keyword>
<feature type="domain" description="Peptidase S8/S53" evidence="10">
    <location>
        <begin position="187"/>
        <end position="398"/>
    </location>
</feature>
<evidence type="ECO:0000256" key="8">
    <source>
        <dbReference type="SAM" id="MobiDB-lite"/>
    </source>
</evidence>
<sequence>MELRTILFFFTIVCSAALGHQTYGSRLHWRHGKSIPDHFIVKLKSENDTTAVDRFTAANSITYSHKYSHSFHGFAARLSADQVEKLNNDSNVEFVEPDVAFLISTDMTINDAGTSNTTNPAVEADNAVENSPRMHTRARRPHGFETSPARSKTGRKALAQPHAPWNLARISHRRPGFSTYVYDIDAGTGTCVYVLDSGVDTDHRDFEGRASHSVRFWENDKNENHGTHVAGIIGSVKYGVAKNTQLFAIQVTDSVGRTSTAKMTAALDYILWEARHQSDRCPKGIVVNISLGVDHSPAINFATRKLIHKGYFVVVAAGNDASEVTSSPATEMLACTVGSTTRQDTISTDSNYGIEVDLFAPGQGITSTKAGGGYRIASGTSFAAPHVAGVGACLLAAGTSPVGLCSRITSMALRNAINLRGRNHETPNRLLNNGVSRR</sequence>
<dbReference type="InterPro" id="IPR050131">
    <property type="entry name" value="Peptidase_S8_subtilisin-like"/>
</dbReference>
<dbReference type="InterPro" id="IPR037045">
    <property type="entry name" value="S8pro/Inhibitor_I9_sf"/>
</dbReference>
<evidence type="ECO:0000256" key="1">
    <source>
        <dbReference type="ARBA" id="ARBA00011073"/>
    </source>
</evidence>
<dbReference type="SUPFAM" id="SSF54897">
    <property type="entry name" value="Protease propeptides/inhibitors"/>
    <property type="match status" value="1"/>
</dbReference>
<dbReference type="PANTHER" id="PTHR43806">
    <property type="entry name" value="PEPTIDASE S8"/>
    <property type="match status" value="1"/>
</dbReference>
<dbReference type="Pfam" id="PF05922">
    <property type="entry name" value="Inhibitor_I9"/>
    <property type="match status" value="1"/>
</dbReference>
<dbReference type="PROSITE" id="PS51892">
    <property type="entry name" value="SUBTILASE"/>
    <property type="match status" value="1"/>
</dbReference>
<feature type="domain" description="Inhibitor I9" evidence="11">
    <location>
        <begin position="58"/>
        <end position="99"/>
    </location>
</feature>
<keyword evidence="2 6" id="KW-0645">Protease</keyword>
<dbReference type="InterPro" id="IPR010259">
    <property type="entry name" value="S8pro/Inhibitor_I9"/>
</dbReference>
<dbReference type="PROSITE" id="PS00136">
    <property type="entry name" value="SUBTILASE_ASP"/>
    <property type="match status" value="1"/>
</dbReference>
<gene>
    <name evidence="12" type="ORF">QQS21_000654</name>
</gene>
<feature type="region of interest" description="Disordered" evidence="8">
    <location>
        <begin position="112"/>
        <end position="160"/>
    </location>
</feature>
<dbReference type="SUPFAM" id="SSF52743">
    <property type="entry name" value="Subtilisin-like"/>
    <property type="match status" value="1"/>
</dbReference>
<dbReference type="AlphaFoldDB" id="A0AAJ0CYK5"/>
<protein>
    <submittedName>
        <fullName evidence="12">Uncharacterized protein</fullName>
    </submittedName>
</protein>
<evidence type="ECO:0000313" key="13">
    <source>
        <dbReference type="Proteomes" id="UP001251528"/>
    </source>
</evidence>
<dbReference type="Proteomes" id="UP001251528">
    <property type="component" value="Unassembled WGS sequence"/>
</dbReference>
<dbReference type="PANTHER" id="PTHR43806:SF58">
    <property type="entry name" value="ALKALINE PROTEASE 1-RELATED"/>
    <property type="match status" value="1"/>
</dbReference>
<evidence type="ECO:0000313" key="12">
    <source>
        <dbReference type="EMBL" id="KAK2616412.1"/>
    </source>
</evidence>
<feature type="active site" description="Charge relay system" evidence="6">
    <location>
        <position position="381"/>
    </location>
</feature>
<dbReference type="PROSITE" id="PS00138">
    <property type="entry name" value="SUBTILASE_SER"/>
    <property type="match status" value="1"/>
</dbReference>
<feature type="active site" description="Charge relay system" evidence="6">
    <location>
        <position position="196"/>
    </location>
</feature>